<feature type="domain" description="HTH tetR-type" evidence="6">
    <location>
        <begin position="7"/>
        <end position="67"/>
    </location>
</feature>
<keyword evidence="8" id="KW-1185">Reference proteome</keyword>
<feature type="DNA-binding region" description="H-T-H motif" evidence="4">
    <location>
        <begin position="30"/>
        <end position="49"/>
    </location>
</feature>
<dbReference type="PRINTS" id="PR00455">
    <property type="entry name" value="HTHTETR"/>
</dbReference>
<protein>
    <recommendedName>
        <fullName evidence="6">HTH tetR-type domain-containing protein</fullName>
    </recommendedName>
</protein>
<evidence type="ECO:0000313" key="8">
    <source>
        <dbReference type="Proteomes" id="UP000604117"/>
    </source>
</evidence>
<dbReference type="PANTHER" id="PTHR47506:SF7">
    <property type="entry name" value="TRANSCRIPTIONAL REGULATORY PROTEIN"/>
    <property type="match status" value="1"/>
</dbReference>
<keyword evidence="1" id="KW-0805">Transcription regulation</keyword>
<proteinExistence type="predicted"/>
<dbReference type="SUPFAM" id="SSF46689">
    <property type="entry name" value="Homeodomain-like"/>
    <property type="match status" value="1"/>
</dbReference>
<dbReference type="EMBL" id="BONE01000037">
    <property type="protein sequence ID" value="GIF74962.1"/>
    <property type="molecule type" value="Genomic_DNA"/>
</dbReference>
<evidence type="ECO:0000256" key="1">
    <source>
        <dbReference type="ARBA" id="ARBA00023015"/>
    </source>
</evidence>
<evidence type="ECO:0000256" key="2">
    <source>
        <dbReference type="ARBA" id="ARBA00023125"/>
    </source>
</evidence>
<dbReference type="Gene3D" id="1.10.357.10">
    <property type="entry name" value="Tetracycline Repressor, domain 2"/>
    <property type="match status" value="1"/>
</dbReference>
<reference evidence="7 8" key="1">
    <citation type="submission" date="2021-01" db="EMBL/GenBank/DDBJ databases">
        <title>Whole genome shotgun sequence of Asanoa siamensis NBRC 107932.</title>
        <authorList>
            <person name="Komaki H."/>
            <person name="Tamura T."/>
        </authorList>
    </citation>
    <scope>NUCLEOTIDE SEQUENCE [LARGE SCALE GENOMIC DNA]</scope>
    <source>
        <strain evidence="7 8">NBRC 107932</strain>
    </source>
</reference>
<keyword evidence="2 4" id="KW-0238">DNA-binding</keyword>
<dbReference type="RefSeq" id="WP_239126944.1">
    <property type="nucleotide sequence ID" value="NZ_BONE01000037.1"/>
</dbReference>
<dbReference type="PANTHER" id="PTHR47506">
    <property type="entry name" value="TRANSCRIPTIONAL REGULATORY PROTEIN"/>
    <property type="match status" value="1"/>
</dbReference>
<dbReference type="PROSITE" id="PS50977">
    <property type="entry name" value="HTH_TETR_2"/>
    <property type="match status" value="1"/>
</dbReference>
<dbReference type="Pfam" id="PF00440">
    <property type="entry name" value="TetR_N"/>
    <property type="match status" value="1"/>
</dbReference>
<name>A0ABQ4CVV0_9ACTN</name>
<sequence length="138" mass="14653">MSRAEAEANRTAAVKAASELFREKGIPNVAVADVIRAVGLTQGGFYKRFSSKAALVDEAVALGFAEMMDHLARLDADADDHRAARLALLESYLSTAHRDDPSDGCPAAGSSGRPRARPGATGDVCRRRSRDGRLDRAG</sequence>
<evidence type="ECO:0000256" key="5">
    <source>
        <dbReference type="SAM" id="MobiDB-lite"/>
    </source>
</evidence>
<evidence type="ECO:0000256" key="3">
    <source>
        <dbReference type="ARBA" id="ARBA00023163"/>
    </source>
</evidence>
<evidence type="ECO:0000259" key="6">
    <source>
        <dbReference type="PROSITE" id="PS50977"/>
    </source>
</evidence>
<organism evidence="7 8">
    <name type="scientific">Asanoa siamensis</name>
    <dbReference type="NCBI Taxonomy" id="926357"/>
    <lineage>
        <taxon>Bacteria</taxon>
        <taxon>Bacillati</taxon>
        <taxon>Actinomycetota</taxon>
        <taxon>Actinomycetes</taxon>
        <taxon>Micromonosporales</taxon>
        <taxon>Micromonosporaceae</taxon>
        <taxon>Asanoa</taxon>
    </lineage>
</organism>
<dbReference type="Gene3D" id="1.10.10.60">
    <property type="entry name" value="Homeodomain-like"/>
    <property type="match status" value="1"/>
</dbReference>
<dbReference type="Proteomes" id="UP000604117">
    <property type="component" value="Unassembled WGS sequence"/>
</dbReference>
<evidence type="ECO:0000313" key="7">
    <source>
        <dbReference type="EMBL" id="GIF74962.1"/>
    </source>
</evidence>
<feature type="region of interest" description="Disordered" evidence="5">
    <location>
        <begin position="96"/>
        <end position="138"/>
    </location>
</feature>
<comment type="caution">
    <text evidence="7">The sequence shown here is derived from an EMBL/GenBank/DDBJ whole genome shotgun (WGS) entry which is preliminary data.</text>
</comment>
<dbReference type="InterPro" id="IPR009057">
    <property type="entry name" value="Homeodomain-like_sf"/>
</dbReference>
<gene>
    <name evidence="7" type="ORF">Asi02nite_44800</name>
</gene>
<evidence type="ECO:0000256" key="4">
    <source>
        <dbReference type="PROSITE-ProRule" id="PRU00335"/>
    </source>
</evidence>
<dbReference type="InterPro" id="IPR001647">
    <property type="entry name" value="HTH_TetR"/>
</dbReference>
<accession>A0ABQ4CVV0</accession>
<keyword evidence="3" id="KW-0804">Transcription</keyword>